<reference evidence="1 2" key="1">
    <citation type="submission" date="2014-09" db="EMBL/GenBank/DDBJ databases">
        <title>Complete Genome Sequence of the Embu Virus Strain SPAn 880.</title>
        <authorList>
            <person name="Ibrahim M.S."/>
            <person name="Antwerpen M.H."/>
            <person name="Georgi E."/>
            <person name="Vette P."/>
            <person name="Zoeller G."/>
            <person name="Meyer H."/>
        </authorList>
    </citation>
    <scope>NUCLEOTIDE SEQUENCE [LARGE SCALE GENOMIC DNA]</scope>
    <source>
        <strain evidence="1">SPAn880</strain>
    </source>
</reference>
<sequence length="146" mass="17047">MNVLNIDDIIRLNPFKHMGKAKINYTDNCILGNGCFIKIDNIRNISKKLVNVRESIKIRNINFTLLDLLYSPFHFQQSQNQYLLPSFVLQSIETSMKKNICKYYVNDLGNENGISIMIFIPTLIINKYIIIGLRLKKFWSVVFNIN</sequence>
<dbReference type="EMBL" id="KM595078">
    <property type="protein sequence ID" value="AIT70661.1"/>
    <property type="molecule type" value="Genomic_DNA"/>
</dbReference>
<protein>
    <submittedName>
        <fullName evidence="1">Uncharacterized protein</fullName>
    </submittedName>
</protein>
<evidence type="ECO:0000313" key="2">
    <source>
        <dbReference type="Proteomes" id="UP000121784"/>
    </source>
</evidence>
<dbReference type="Proteomes" id="UP000121784">
    <property type="component" value="Segment"/>
</dbReference>
<name>A0A097IVQ6_9POXV</name>
<dbReference type="Pfam" id="PF04596">
    <property type="entry name" value="Pox_F15"/>
    <property type="match status" value="1"/>
</dbReference>
<dbReference type="InterPro" id="IPR007675">
    <property type="entry name" value="Poxvirus_F15"/>
</dbReference>
<evidence type="ECO:0000313" key="1">
    <source>
        <dbReference type="EMBL" id="AIT70661.1"/>
    </source>
</evidence>
<proteinExistence type="predicted"/>
<gene>
    <name evidence="1" type="primary">46</name>
</gene>
<accession>A0A097IVQ6</accession>
<organism evidence="1 2">
    <name type="scientific">Cotia virus</name>
    <dbReference type="NCBI Taxonomy" id="39444"/>
    <lineage>
        <taxon>Viruses</taxon>
        <taxon>Varidnaviria</taxon>
        <taxon>Bamfordvirae</taxon>
        <taxon>Nucleocytoviricota</taxon>
        <taxon>Pokkesviricetes</taxon>
        <taxon>Chitovirales</taxon>
        <taxon>Poxviridae</taxon>
        <taxon>Chordopoxvirinae</taxon>
        <taxon>Oryzopoxvirus</taxon>
        <taxon>Oryzopoxvirus cotia</taxon>
    </lineage>
</organism>